<evidence type="ECO:0000256" key="7">
    <source>
        <dbReference type="ARBA" id="ARBA00022692"/>
    </source>
</evidence>
<evidence type="ECO:0000256" key="3">
    <source>
        <dbReference type="ARBA" id="ARBA00014950"/>
    </source>
</evidence>
<evidence type="ECO:0000256" key="18">
    <source>
        <dbReference type="SAM" id="Coils"/>
    </source>
</evidence>
<keyword evidence="9" id="KW-0106">Calcium</keyword>
<evidence type="ECO:0000256" key="2">
    <source>
        <dbReference type="ARBA" id="ARBA00006537"/>
    </source>
</evidence>
<keyword evidence="12" id="KW-0406">Ion transport</keyword>
<keyword evidence="4" id="KW-0813">Transport</keyword>
<evidence type="ECO:0000256" key="8">
    <source>
        <dbReference type="ARBA" id="ARBA00022824"/>
    </source>
</evidence>
<keyword evidence="11 18" id="KW-0175">Coiled coil</keyword>
<feature type="coiled-coil region" evidence="18">
    <location>
        <begin position="33"/>
        <end position="89"/>
    </location>
</feature>
<feature type="chain" id="PRO_5003709860" description="Calcium load-activated calcium channel" evidence="20">
    <location>
        <begin position="20"/>
        <end position="254"/>
    </location>
</feature>
<feature type="signal peptide" evidence="20">
    <location>
        <begin position="1"/>
        <end position="19"/>
    </location>
</feature>
<keyword evidence="8" id="KW-0256">Endoplasmic reticulum</keyword>
<keyword evidence="6" id="KW-0107">Calcium channel</keyword>
<name>I7GA86_MACFA</name>
<evidence type="ECO:0000256" key="14">
    <source>
        <dbReference type="ARBA" id="ARBA00023303"/>
    </source>
</evidence>
<comment type="subcellular location">
    <subcellularLocation>
        <location evidence="1">Endoplasmic reticulum membrane</location>
        <topology evidence="1">Multi-pass membrane protein</topology>
    </subcellularLocation>
</comment>
<dbReference type="InterPro" id="IPR002809">
    <property type="entry name" value="EMC3/TMCO1"/>
</dbReference>
<reference evidence="21" key="1">
    <citation type="journal article" date="2007" name="PLoS Biol.">
        <title>Rate of evolution in brain-expressed genes in humans and other primates.</title>
        <authorList>
            <person name="Wang H.-Y."/>
            <person name="Chien H.-C."/>
            <person name="Osada N."/>
            <person name="Hashimoto K."/>
            <person name="Sugano S."/>
            <person name="Gojobori T."/>
            <person name="Chou C.-K."/>
            <person name="Tsai S.-F."/>
            <person name="Wu C.-I."/>
            <person name="Shen C.-K.J."/>
        </authorList>
    </citation>
    <scope>NUCLEOTIDE SEQUENCE</scope>
</reference>
<proteinExistence type="evidence at transcript level"/>
<keyword evidence="14" id="KW-0407">Ion channel</keyword>
<comment type="similarity">
    <text evidence="2">Belongs to the TMCO1 family.</text>
</comment>
<dbReference type="GO" id="GO:0005262">
    <property type="term" value="F:calcium channel activity"/>
    <property type="evidence" value="ECO:0007669"/>
    <property type="project" value="UniProtKB-KW"/>
</dbReference>
<evidence type="ECO:0000313" key="21">
    <source>
        <dbReference type="EMBL" id="BAE88457.1"/>
    </source>
</evidence>
<dbReference type="PANTHER" id="PTHR20917">
    <property type="entry name" value="PNAS-RELATED"/>
    <property type="match status" value="1"/>
</dbReference>
<feature type="transmembrane region" description="Helical" evidence="19">
    <location>
        <begin position="91"/>
        <end position="109"/>
    </location>
</feature>
<evidence type="ECO:0000256" key="17">
    <source>
        <dbReference type="ARBA" id="ARBA00045546"/>
    </source>
</evidence>
<organism evidence="21">
    <name type="scientific">Macaca fascicularis</name>
    <name type="common">Crab-eating macaque</name>
    <name type="synonym">Cynomolgus monkey</name>
    <dbReference type="NCBI Taxonomy" id="9541"/>
    <lineage>
        <taxon>Eukaryota</taxon>
        <taxon>Metazoa</taxon>
        <taxon>Chordata</taxon>
        <taxon>Craniata</taxon>
        <taxon>Vertebrata</taxon>
        <taxon>Euteleostomi</taxon>
        <taxon>Mammalia</taxon>
        <taxon>Eutheria</taxon>
        <taxon>Euarchontoglires</taxon>
        <taxon>Primates</taxon>
        <taxon>Haplorrhini</taxon>
        <taxon>Catarrhini</taxon>
        <taxon>Cercopithecidae</taxon>
        <taxon>Cercopithecinae</taxon>
        <taxon>Macaca</taxon>
    </lineage>
</organism>
<feature type="transmembrane region" description="Helical" evidence="19">
    <location>
        <begin position="6"/>
        <end position="30"/>
    </location>
</feature>
<evidence type="ECO:0000256" key="10">
    <source>
        <dbReference type="ARBA" id="ARBA00022989"/>
    </source>
</evidence>
<evidence type="ECO:0000256" key="16">
    <source>
        <dbReference type="ARBA" id="ARBA00034904"/>
    </source>
</evidence>
<evidence type="ECO:0000256" key="13">
    <source>
        <dbReference type="ARBA" id="ARBA00023136"/>
    </source>
</evidence>
<evidence type="ECO:0000256" key="5">
    <source>
        <dbReference type="ARBA" id="ARBA00022568"/>
    </source>
</evidence>
<keyword evidence="20" id="KW-0732">Signal</keyword>
<evidence type="ECO:0000256" key="4">
    <source>
        <dbReference type="ARBA" id="ARBA00022448"/>
    </source>
</evidence>
<dbReference type="GO" id="GO:0005789">
    <property type="term" value="C:endoplasmic reticulum membrane"/>
    <property type="evidence" value="ECO:0007669"/>
    <property type="project" value="UniProtKB-SubCell"/>
</dbReference>
<evidence type="ECO:0000256" key="20">
    <source>
        <dbReference type="SAM" id="SignalP"/>
    </source>
</evidence>
<evidence type="ECO:0000256" key="15">
    <source>
        <dbReference type="ARBA" id="ARBA00029813"/>
    </source>
</evidence>
<sequence length="254" mass="28902">MSTMFADTLLIVFISVCTALLAEGITWVLVYRTDKYKRLKAEVEKQSKKLEKKKETITESAGRQQKKKIERQEEKLKNNNRDLSMVRMKSMFAIGFCFTALMGMFNSIFDGRVVAKLPFTPLSYIQGLSHRNLLGDDTTDCSFIFLYILCTMSIRQTFRRFSALPLHEPPPSRQVDFLAHHLLLGSSPELKQNSLVSIILSRHTHIRLANVFQQEPQVALLLGPLSSFELFLGLLGMIRVKMAPSKLDSAFGPR</sequence>
<protein>
    <recommendedName>
        <fullName evidence="3">Calcium load-activated calcium channel</fullName>
    </recommendedName>
    <alternativeName>
        <fullName evidence="16">GEL complex subunit TMCO1</fullName>
    </alternativeName>
    <alternativeName>
        <fullName evidence="15">Transmembrane and coiled-coil domain-containing protein 1</fullName>
    </alternativeName>
</protein>
<keyword evidence="7 19" id="KW-0812">Transmembrane</keyword>
<evidence type="ECO:0000256" key="12">
    <source>
        <dbReference type="ARBA" id="ARBA00023065"/>
    </source>
</evidence>
<accession>I7GA86</accession>
<dbReference type="PANTHER" id="PTHR20917:SF0">
    <property type="entry name" value="CALCIUM LOAD-ACTIVATED CALCIUM CHANNEL"/>
    <property type="match status" value="1"/>
</dbReference>
<evidence type="ECO:0000256" key="11">
    <source>
        <dbReference type="ARBA" id="ARBA00023054"/>
    </source>
</evidence>
<dbReference type="InterPro" id="IPR008559">
    <property type="entry name" value="TMCO1"/>
</dbReference>
<dbReference type="Pfam" id="PF01956">
    <property type="entry name" value="EMC3_TMCO1"/>
    <property type="match status" value="1"/>
</dbReference>
<evidence type="ECO:0000256" key="19">
    <source>
        <dbReference type="SAM" id="Phobius"/>
    </source>
</evidence>
<evidence type="ECO:0000256" key="1">
    <source>
        <dbReference type="ARBA" id="ARBA00004477"/>
    </source>
</evidence>
<dbReference type="AlphaFoldDB" id="I7GA86"/>
<keyword evidence="10 19" id="KW-1133">Transmembrane helix</keyword>
<dbReference type="GO" id="GO:0032469">
    <property type="term" value="P:endoplasmic reticulum calcium ion homeostasis"/>
    <property type="evidence" value="ECO:0007669"/>
    <property type="project" value="InterPro"/>
</dbReference>
<dbReference type="EMBL" id="AB171394">
    <property type="protein sequence ID" value="BAE88457.1"/>
    <property type="molecule type" value="mRNA"/>
</dbReference>
<dbReference type="SMART" id="SM01415">
    <property type="entry name" value="DUF106"/>
    <property type="match status" value="1"/>
</dbReference>
<evidence type="ECO:0000256" key="9">
    <source>
        <dbReference type="ARBA" id="ARBA00022837"/>
    </source>
</evidence>
<comment type="function">
    <text evidence="17">Endoplasmic reticulum (ER) calcium-selective channel preventing intracellular Ca2(+) stores from overfilling and maintaining calcium homeostasis in the ER. In response to endoplasmic reticulum (ER) Ca2(+) overloading, assembles into a homotetramer, forming a functional calcium-selective channel facilitating Ca2(+) release. Mediates ER Ca2(+) homeostasis in osteoblasts and plays a key role in bone formation, via the CaMKII-HDAC4-RUNX2 signaling axis. Component of the multi-pass translocon (MPT) complex that mediates insertion of multi-pass membrane proteins into the lipid bilayer of membranes. The MPT complex takes over after the SEC61 complex: following membrane insertion of the first few transmembrane segments of proteins by the SEC61 complex, the MPT complex occludes the lateral gate of the SEC61 complex to promote insertion of subsequent transmembrane regions. Within the MPT complex, the GEL subcomplex may mediate insertion of transmembrane regions into the membrane.</text>
</comment>
<keyword evidence="5" id="KW-0109">Calcium transport</keyword>
<evidence type="ECO:0000256" key="6">
    <source>
        <dbReference type="ARBA" id="ARBA00022673"/>
    </source>
</evidence>
<keyword evidence="13 19" id="KW-0472">Membrane</keyword>